<evidence type="ECO:0000256" key="1">
    <source>
        <dbReference type="SAM" id="SignalP"/>
    </source>
</evidence>
<dbReference type="AlphaFoldDB" id="A0A7C9CGM1"/>
<feature type="signal peptide" evidence="1">
    <location>
        <begin position="1"/>
        <end position="25"/>
    </location>
</feature>
<evidence type="ECO:0000313" key="3">
    <source>
        <dbReference type="EMBL" id="MBA4614188.1"/>
    </source>
</evidence>
<dbReference type="Pfam" id="PF13966">
    <property type="entry name" value="zf-RVT"/>
    <property type="match status" value="1"/>
</dbReference>
<reference evidence="3" key="1">
    <citation type="journal article" date="2013" name="J. Plant Res.">
        <title>Effect of fungi and light on seed germination of three Opuntia species from semiarid lands of central Mexico.</title>
        <authorList>
            <person name="Delgado-Sanchez P."/>
            <person name="Jimenez-Bremont J.F."/>
            <person name="Guerrero-Gonzalez Mde L."/>
            <person name="Flores J."/>
        </authorList>
    </citation>
    <scope>NUCLEOTIDE SEQUENCE</scope>
    <source>
        <tissue evidence="3">Cladode</tissue>
    </source>
</reference>
<accession>A0A7C9CGM1</accession>
<reference evidence="3" key="2">
    <citation type="submission" date="2020-07" db="EMBL/GenBank/DDBJ databases">
        <authorList>
            <person name="Vera ALvarez R."/>
            <person name="Arias-Moreno D.M."/>
            <person name="Jimenez-Jacinto V."/>
            <person name="Jimenez-Bremont J.F."/>
            <person name="Swaminathan K."/>
            <person name="Moose S.P."/>
            <person name="Guerrero-Gonzalez M.L."/>
            <person name="Marino-Ramirez L."/>
            <person name="Landsman D."/>
            <person name="Rodriguez-Kessler M."/>
            <person name="Delgado-Sanchez P."/>
        </authorList>
    </citation>
    <scope>NUCLEOTIDE SEQUENCE</scope>
    <source>
        <tissue evidence="3">Cladode</tissue>
    </source>
</reference>
<organism evidence="3">
    <name type="scientific">Opuntia streptacantha</name>
    <name type="common">Prickly pear cactus</name>
    <name type="synonym">Opuntia cardona</name>
    <dbReference type="NCBI Taxonomy" id="393608"/>
    <lineage>
        <taxon>Eukaryota</taxon>
        <taxon>Viridiplantae</taxon>
        <taxon>Streptophyta</taxon>
        <taxon>Embryophyta</taxon>
        <taxon>Tracheophyta</taxon>
        <taxon>Spermatophyta</taxon>
        <taxon>Magnoliopsida</taxon>
        <taxon>eudicotyledons</taxon>
        <taxon>Gunneridae</taxon>
        <taxon>Pentapetalae</taxon>
        <taxon>Caryophyllales</taxon>
        <taxon>Cactineae</taxon>
        <taxon>Cactaceae</taxon>
        <taxon>Opuntioideae</taxon>
        <taxon>Opuntia</taxon>
    </lineage>
</organism>
<name>A0A7C9CGM1_OPUST</name>
<sequence length="110" mass="12804">MAKFSPPKVEFFLWLALLGKLNTKAMLLYKGIRFEGSPNCPFCSAHIETLDHILMTCSVSWRLWCGVANDFGRVPEVKETFRQYFSHWMDIHVANKIQRKFLITSFFVVA</sequence>
<dbReference type="EMBL" id="GISG01001516">
    <property type="protein sequence ID" value="MBA4614188.1"/>
    <property type="molecule type" value="Transcribed_RNA"/>
</dbReference>
<dbReference type="InterPro" id="IPR026960">
    <property type="entry name" value="RVT-Znf"/>
</dbReference>
<feature type="chain" id="PRO_5028410302" description="Reverse transcriptase zinc-binding domain-containing protein" evidence="1">
    <location>
        <begin position="26"/>
        <end position="110"/>
    </location>
</feature>
<proteinExistence type="predicted"/>
<evidence type="ECO:0000259" key="2">
    <source>
        <dbReference type="Pfam" id="PF13966"/>
    </source>
</evidence>
<feature type="domain" description="Reverse transcriptase zinc-binding" evidence="2">
    <location>
        <begin position="4"/>
        <end position="64"/>
    </location>
</feature>
<protein>
    <recommendedName>
        <fullName evidence="2">Reverse transcriptase zinc-binding domain-containing protein</fullName>
    </recommendedName>
</protein>
<keyword evidence="1" id="KW-0732">Signal</keyword>